<dbReference type="STRING" id="1852522.SAMN06295960_2527"/>
<dbReference type="AlphaFoldDB" id="A0A1X7KMK8"/>
<protein>
    <recommendedName>
        <fullName evidence="3">DUF4912 domain-containing protein</fullName>
    </recommendedName>
</protein>
<evidence type="ECO:0000313" key="2">
    <source>
        <dbReference type="Proteomes" id="UP000193834"/>
    </source>
</evidence>
<name>A0A1X7KMK8_9BACL</name>
<dbReference type="InterPro" id="IPR032585">
    <property type="entry name" value="DUF4912"/>
</dbReference>
<reference evidence="1 2" key="1">
    <citation type="submission" date="2017-04" db="EMBL/GenBank/DDBJ databases">
        <authorList>
            <person name="Afonso C.L."/>
            <person name="Miller P.J."/>
            <person name="Scott M.A."/>
            <person name="Spackman E."/>
            <person name="Goraichik I."/>
            <person name="Dimitrov K.M."/>
            <person name="Suarez D.L."/>
            <person name="Swayne D.E."/>
        </authorList>
    </citation>
    <scope>NUCLEOTIDE SEQUENCE [LARGE SCALE GENOMIC DNA]</scope>
    <source>
        <strain evidence="1 2">11</strain>
    </source>
</reference>
<evidence type="ECO:0008006" key="3">
    <source>
        <dbReference type="Google" id="ProtNLM"/>
    </source>
</evidence>
<gene>
    <name evidence="1" type="ORF">SAMN06295960_2527</name>
</gene>
<proteinExistence type="predicted"/>
<dbReference type="Proteomes" id="UP000193834">
    <property type="component" value="Unassembled WGS sequence"/>
</dbReference>
<dbReference type="OrthoDB" id="9812700at2"/>
<dbReference type="RefSeq" id="WP_085494719.1">
    <property type="nucleotide sequence ID" value="NZ_FXAZ01000003.1"/>
</dbReference>
<keyword evidence="2" id="KW-1185">Reference proteome</keyword>
<sequence length="163" mass="18903">MDIQKIIEALDQNGTTHKPLDRIALFPCDHEALHVYWEITNDRLLNISRSLELDAGSLHRALRVYDITWGSLSGAEATSYWELVVPEDATNWFIADIEQGRTYIVDYGVMTPENRFMTLLRSNSVFIPYEEARHWQEQHPMNLGLFHEEYPDASFFASCIRLA</sequence>
<dbReference type="Pfam" id="PF16258">
    <property type="entry name" value="DUF4912"/>
    <property type="match status" value="1"/>
</dbReference>
<evidence type="ECO:0000313" key="1">
    <source>
        <dbReference type="EMBL" id="SMG42754.1"/>
    </source>
</evidence>
<organism evidence="1 2">
    <name type="scientific">Paenibacillus aquistagni</name>
    <dbReference type="NCBI Taxonomy" id="1852522"/>
    <lineage>
        <taxon>Bacteria</taxon>
        <taxon>Bacillati</taxon>
        <taxon>Bacillota</taxon>
        <taxon>Bacilli</taxon>
        <taxon>Bacillales</taxon>
        <taxon>Paenibacillaceae</taxon>
        <taxon>Paenibacillus</taxon>
    </lineage>
</organism>
<accession>A0A1X7KMK8</accession>
<dbReference type="EMBL" id="FXAZ01000003">
    <property type="protein sequence ID" value="SMG42754.1"/>
    <property type="molecule type" value="Genomic_DNA"/>
</dbReference>